<name>A0AAU7BY19_9RICK</name>
<evidence type="ECO:0000259" key="1">
    <source>
        <dbReference type="Pfam" id="PF09825"/>
    </source>
</evidence>
<dbReference type="PANTHER" id="PTHR12835:SF5">
    <property type="entry name" value="BIOTIN--PROTEIN LIGASE"/>
    <property type="match status" value="1"/>
</dbReference>
<sequence length="249" mass="28170">MKIKIYNDLGVSKESVKHCEYTLKLYALNYKVEYISAQEIIDGMWIQNTLLLILLGGRDLYYVQKLQGKGNLIIQNYLKNGGHFLGICAGSYYSGNYLAFAKGTNIEVIGERELKIFNGVIRGPLLAHYYYNSYKGARAAYLKINPKLKLNIKDCYIFYNGGGYFVDVENTKDTEIIASYEDSKAAIIKCAYGNGTAILSGVHLEYDPALIKNQPLNKICKILKAHDTKRIKLLNNIFKNLNLYNSSEV</sequence>
<dbReference type="InterPro" id="IPR015834">
    <property type="entry name" value="UCP016642"/>
</dbReference>
<protein>
    <submittedName>
        <fullName evidence="2">BPL-N domain-containing protein</fullName>
    </submittedName>
</protein>
<dbReference type="GO" id="GO:0005737">
    <property type="term" value="C:cytoplasm"/>
    <property type="evidence" value="ECO:0007669"/>
    <property type="project" value="TreeGrafter"/>
</dbReference>
<dbReference type="PANTHER" id="PTHR12835">
    <property type="entry name" value="BIOTIN PROTEIN LIGASE"/>
    <property type="match status" value="1"/>
</dbReference>
<dbReference type="InterPro" id="IPR029062">
    <property type="entry name" value="Class_I_gatase-like"/>
</dbReference>
<dbReference type="PIRSF" id="PIRSF016642">
    <property type="entry name" value="UCP016642"/>
    <property type="match status" value="1"/>
</dbReference>
<dbReference type="SUPFAM" id="SSF52317">
    <property type="entry name" value="Class I glutamine amidotransferase-like"/>
    <property type="match status" value="1"/>
</dbReference>
<reference evidence="2" key="1">
    <citation type="submission" date="2024-05" db="EMBL/GenBank/DDBJ databases">
        <title>Characterization of a novel Rickettsia species. (Rickettsia oklahomia sp. nov.) from Amblyomma americanum ticks.</title>
        <authorList>
            <person name="Korla P.K."/>
            <person name="Karounos M."/>
            <person name="Wilson J.M."/>
            <person name="Little S.E."/>
            <person name="Qurollo B.A."/>
        </authorList>
    </citation>
    <scope>NUCLEOTIDE SEQUENCE</scope>
    <source>
        <strain evidence="2">Oklahoma-10</strain>
    </source>
</reference>
<dbReference type="AlphaFoldDB" id="A0AAU7BY19"/>
<dbReference type="GO" id="GO:0004077">
    <property type="term" value="F:biotin--[biotin carboxyl-carrier protein] ligase activity"/>
    <property type="evidence" value="ECO:0007669"/>
    <property type="project" value="TreeGrafter"/>
</dbReference>
<dbReference type="EMBL" id="CP157197">
    <property type="protein sequence ID" value="XBG66187.1"/>
    <property type="molecule type" value="Genomic_DNA"/>
</dbReference>
<proteinExistence type="predicted"/>
<dbReference type="KEGG" id="rof:AAGW17_04400"/>
<dbReference type="Pfam" id="PF09825">
    <property type="entry name" value="BPL_N"/>
    <property type="match status" value="1"/>
</dbReference>
<dbReference type="InterPro" id="IPR019197">
    <property type="entry name" value="Biotin-prot_ligase_N"/>
</dbReference>
<dbReference type="RefSeq" id="WP_347938803.1">
    <property type="nucleotide sequence ID" value="NZ_CP157197.1"/>
</dbReference>
<accession>A0AAU7BY19</accession>
<feature type="domain" description="Biotin-protein ligase N-terminal" evidence="1">
    <location>
        <begin position="1"/>
        <end position="246"/>
    </location>
</feature>
<organism evidence="2">
    <name type="scientific">Rickettsia oklahomensis</name>
    <dbReference type="NCBI Taxonomy" id="3141789"/>
    <lineage>
        <taxon>Bacteria</taxon>
        <taxon>Pseudomonadati</taxon>
        <taxon>Pseudomonadota</taxon>
        <taxon>Alphaproteobacteria</taxon>
        <taxon>Rickettsiales</taxon>
        <taxon>Rickettsiaceae</taxon>
        <taxon>Rickettsieae</taxon>
        <taxon>Rickettsia</taxon>
        <taxon>belli group</taxon>
    </lineage>
</organism>
<dbReference type="CDD" id="cd03144">
    <property type="entry name" value="GATase1_ScBLP_like"/>
    <property type="match status" value="1"/>
</dbReference>
<gene>
    <name evidence="2" type="ORF">AAGW17_04400</name>
</gene>
<evidence type="ECO:0000313" key="2">
    <source>
        <dbReference type="EMBL" id="XBG66187.1"/>
    </source>
</evidence>